<reference evidence="2 3" key="1">
    <citation type="submission" date="2016-09" db="EMBL/GenBank/DDBJ databases">
        <title>Extensive genetic diversity and differential bi-allelic expression allows diatom success in the polar Southern Ocean.</title>
        <authorList>
            <consortium name="DOE Joint Genome Institute"/>
            <person name="Mock T."/>
            <person name="Otillar R.P."/>
            <person name="Strauss J."/>
            <person name="Dupont C."/>
            <person name="Frickenhaus S."/>
            <person name="Maumus F."/>
            <person name="Mcmullan M."/>
            <person name="Sanges R."/>
            <person name="Schmutz J."/>
            <person name="Toseland A."/>
            <person name="Valas R."/>
            <person name="Veluchamy A."/>
            <person name="Ward B.J."/>
            <person name="Allen A."/>
            <person name="Barry K."/>
            <person name="Falciatore A."/>
            <person name="Ferrante M."/>
            <person name="Fortunato A.E."/>
            <person name="Gloeckner G."/>
            <person name="Gruber A."/>
            <person name="Hipkin R."/>
            <person name="Janech M."/>
            <person name="Kroth P."/>
            <person name="Leese F."/>
            <person name="Lindquist E."/>
            <person name="Lyon B.R."/>
            <person name="Martin J."/>
            <person name="Mayer C."/>
            <person name="Parker M."/>
            <person name="Quesneville H."/>
            <person name="Raymond J."/>
            <person name="Uhlig C."/>
            <person name="Valentin K.U."/>
            <person name="Worden A.Z."/>
            <person name="Armbrust E.V."/>
            <person name="Bowler C."/>
            <person name="Green B."/>
            <person name="Moulton V."/>
            <person name="Van Oosterhout C."/>
            <person name="Grigoriev I."/>
        </authorList>
    </citation>
    <scope>NUCLEOTIDE SEQUENCE [LARGE SCALE GENOMIC DNA]</scope>
    <source>
        <strain evidence="2 3">CCMP1102</strain>
    </source>
</reference>
<evidence type="ECO:0000256" key="1">
    <source>
        <dbReference type="SAM" id="MobiDB-lite"/>
    </source>
</evidence>
<dbReference type="PANTHER" id="PTHR33443">
    <property type="entry name" value="ZGC:112980"/>
    <property type="match status" value="1"/>
</dbReference>
<accession>A0A1E7ES70</accession>
<keyword evidence="3" id="KW-1185">Reference proteome</keyword>
<protein>
    <submittedName>
        <fullName evidence="2">Uncharacterized protein</fullName>
    </submittedName>
</protein>
<dbReference type="InterPro" id="IPR053234">
    <property type="entry name" value="RPM1_Interactor"/>
</dbReference>
<name>A0A1E7ES70_9STRA</name>
<dbReference type="OrthoDB" id="204836at2759"/>
<dbReference type="Proteomes" id="UP000095751">
    <property type="component" value="Unassembled WGS sequence"/>
</dbReference>
<dbReference type="EMBL" id="KV784379">
    <property type="protein sequence ID" value="OEU08695.1"/>
    <property type="molecule type" value="Genomic_DNA"/>
</dbReference>
<proteinExistence type="predicted"/>
<feature type="region of interest" description="Disordered" evidence="1">
    <location>
        <begin position="1"/>
        <end position="43"/>
    </location>
</feature>
<sequence length="333" mass="37100">MPSTPSSKRKRRGRPPLNDSPEVRDAKKRATTQRKTEWARKKAKKAKEAIAIVNALEIERAREKANEAIAKVNSLEIEKDMHARSCDTVDRGINPVDRGIDAIQNTVLPATNGIALLLKGLEGYGSSSDEDDDDDGDDVSADLKPSTTKRWNPLNKKNEVICLDCNGDVEDGVDIVPPTAASMPTSRVIVSSDDENDDDNGDDEIQIVKTIGDNPLEHYAHARPDCVVFPFVDKRRGSDSNKIYCEQCFCFVCDRPSSECVEWSTNHCNAIGGDVNSKWEKLRQLRRDEEQLRRDEQLRRQHLVVEGEVTCGHFSLRGNEVGRAPIFVASSES</sequence>
<feature type="region of interest" description="Disordered" evidence="1">
    <location>
        <begin position="125"/>
        <end position="150"/>
    </location>
</feature>
<organism evidence="2 3">
    <name type="scientific">Fragilariopsis cylindrus CCMP1102</name>
    <dbReference type="NCBI Taxonomy" id="635003"/>
    <lineage>
        <taxon>Eukaryota</taxon>
        <taxon>Sar</taxon>
        <taxon>Stramenopiles</taxon>
        <taxon>Ochrophyta</taxon>
        <taxon>Bacillariophyta</taxon>
        <taxon>Bacillariophyceae</taxon>
        <taxon>Bacillariophycidae</taxon>
        <taxon>Bacillariales</taxon>
        <taxon>Bacillariaceae</taxon>
        <taxon>Fragilariopsis</taxon>
    </lineage>
</organism>
<gene>
    <name evidence="2" type="ORF">FRACYDRAFT_249595</name>
</gene>
<evidence type="ECO:0000313" key="3">
    <source>
        <dbReference type="Proteomes" id="UP000095751"/>
    </source>
</evidence>
<evidence type="ECO:0000313" key="2">
    <source>
        <dbReference type="EMBL" id="OEU08695.1"/>
    </source>
</evidence>
<feature type="compositionally biased region" description="Acidic residues" evidence="1">
    <location>
        <begin position="128"/>
        <end position="140"/>
    </location>
</feature>
<dbReference type="InParanoid" id="A0A1E7ES70"/>
<dbReference type="KEGG" id="fcy:FRACYDRAFT_249595"/>
<dbReference type="AlphaFoldDB" id="A0A1E7ES70"/>
<dbReference type="PANTHER" id="PTHR33443:SF30">
    <property type="entry name" value="SARCOSINE DEHYDROGENASE-2C PROTEIN"/>
    <property type="match status" value="1"/>
</dbReference>